<evidence type="ECO:0000313" key="5">
    <source>
        <dbReference type="EMBL" id="MYH61961.1"/>
    </source>
</evidence>
<evidence type="ECO:0000256" key="3">
    <source>
        <dbReference type="ARBA" id="ARBA00023274"/>
    </source>
</evidence>
<dbReference type="Pfam" id="PF00830">
    <property type="entry name" value="Ribosomal_L28"/>
    <property type="match status" value="1"/>
</dbReference>
<keyword evidence="2 5" id="KW-0689">Ribosomal protein</keyword>
<protein>
    <recommendedName>
        <fullName evidence="4">Large ribosomal subunit protein bL28</fullName>
    </recommendedName>
</protein>
<keyword evidence="3" id="KW-0687">Ribonucleoprotein</keyword>
<dbReference type="GO" id="GO:1990904">
    <property type="term" value="C:ribonucleoprotein complex"/>
    <property type="evidence" value="ECO:0007669"/>
    <property type="project" value="UniProtKB-KW"/>
</dbReference>
<dbReference type="InterPro" id="IPR001383">
    <property type="entry name" value="Ribosomal_bL28_bact-type"/>
</dbReference>
<dbReference type="SUPFAM" id="SSF143800">
    <property type="entry name" value="L28p-like"/>
    <property type="match status" value="1"/>
</dbReference>
<reference evidence="5" key="1">
    <citation type="submission" date="2019-09" db="EMBL/GenBank/DDBJ databases">
        <title>Characterisation of the sponge microbiome using genome-centric metagenomics.</title>
        <authorList>
            <person name="Engelberts J.P."/>
            <person name="Robbins S.J."/>
            <person name="De Goeij J.M."/>
            <person name="Aranda M."/>
            <person name="Bell S.C."/>
            <person name="Webster N.S."/>
        </authorList>
    </citation>
    <scope>NUCLEOTIDE SEQUENCE</scope>
    <source>
        <strain evidence="5">SB0675_bin_29</strain>
    </source>
</reference>
<dbReference type="AlphaFoldDB" id="A0A6B1G1E1"/>
<dbReference type="GO" id="GO:0006412">
    <property type="term" value="P:translation"/>
    <property type="evidence" value="ECO:0007669"/>
    <property type="project" value="InterPro"/>
</dbReference>
<dbReference type="GO" id="GO:0005840">
    <property type="term" value="C:ribosome"/>
    <property type="evidence" value="ECO:0007669"/>
    <property type="project" value="UniProtKB-KW"/>
</dbReference>
<dbReference type="GO" id="GO:0003735">
    <property type="term" value="F:structural constituent of ribosome"/>
    <property type="evidence" value="ECO:0007669"/>
    <property type="project" value="InterPro"/>
</dbReference>
<dbReference type="InterPro" id="IPR050096">
    <property type="entry name" value="Bacterial_rp_bL28"/>
</dbReference>
<dbReference type="PANTHER" id="PTHR39080:SF1">
    <property type="entry name" value="LARGE RIBOSOMAL SUBUNIT PROTEIN BL28A"/>
    <property type="match status" value="1"/>
</dbReference>
<organism evidence="5">
    <name type="scientific">Caldilineaceae bacterium SB0675_bin_29</name>
    <dbReference type="NCBI Taxonomy" id="2605266"/>
    <lineage>
        <taxon>Bacteria</taxon>
        <taxon>Bacillati</taxon>
        <taxon>Chloroflexota</taxon>
        <taxon>Caldilineae</taxon>
        <taxon>Caldilineales</taxon>
        <taxon>Caldilineaceae</taxon>
    </lineage>
</organism>
<name>A0A6B1G1E1_9CHLR</name>
<evidence type="ECO:0000256" key="1">
    <source>
        <dbReference type="ARBA" id="ARBA00008760"/>
    </source>
</evidence>
<sequence length="80" mass="9548">MVGRWWELTDHGPMRNRREQIMAKCQKCGKSPQFGNNRPWSRKATRHKWKINIQKVKILENDRLVSRRLCTSCIRTLAKA</sequence>
<dbReference type="InterPro" id="IPR037147">
    <property type="entry name" value="Ribosomal_bL28_sf"/>
</dbReference>
<dbReference type="PANTHER" id="PTHR39080">
    <property type="entry name" value="50S RIBOSOMAL PROTEIN L28"/>
    <property type="match status" value="1"/>
</dbReference>
<accession>A0A6B1G1E1</accession>
<dbReference type="InterPro" id="IPR034704">
    <property type="entry name" value="Ribosomal_bL28/bL31-like_sf"/>
</dbReference>
<dbReference type="NCBIfam" id="TIGR00009">
    <property type="entry name" value="L28"/>
    <property type="match status" value="1"/>
</dbReference>
<comment type="caution">
    <text evidence="5">The sequence shown here is derived from an EMBL/GenBank/DDBJ whole genome shotgun (WGS) entry which is preliminary data.</text>
</comment>
<evidence type="ECO:0000256" key="2">
    <source>
        <dbReference type="ARBA" id="ARBA00022980"/>
    </source>
</evidence>
<evidence type="ECO:0000256" key="4">
    <source>
        <dbReference type="ARBA" id="ARBA00035174"/>
    </source>
</evidence>
<comment type="similarity">
    <text evidence="1">Belongs to the bacterial ribosomal protein bL28 family.</text>
</comment>
<dbReference type="InterPro" id="IPR026569">
    <property type="entry name" value="Ribosomal_bL28"/>
</dbReference>
<dbReference type="Gene3D" id="2.30.170.40">
    <property type="entry name" value="Ribosomal protein L28/L24"/>
    <property type="match status" value="1"/>
</dbReference>
<gene>
    <name evidence="5" type="primary">rpmB</name>
    <name evidence="5" type="ORF">F4148_09435</name>
</gene>
<dbReference type="EMBL" id="VYDA01000348">
    <property type="protein sequence ID" value="MYH61961.1"/>
    <property type="molecule type" value="Genomic_DNA"/>
</dbReference>
<proteinExistence type="inferred from homology"/>